<accession>A0A2G8L6V7</accession>
<dbReference type="PANTHER" id="PTHR45964:SF9">
    <property type="entry name" value="SULFOTRANSFERASE"/>
    <property type="match status" value="1"/>
</dbReference>
<comment type="caution">
    <text evidence="3">The sequence shown here is derived from an EMBL/GenBank/DDBJ whole genome shotgun (WGS) entry which is preliminary data.</text>
</comment>
<gene>
    <name evidence="3" type="ORF">BSL78_07085</name>
</gene>
<dbReference type="InterPro" id="IPR051589">
    <property type="entry name" value="Sialate-O-sulfotransferase"/>
</dbReference>
<dbReference type="Proteomes" id="UP000230750">
    <property type="component" value="Unassembled WGS sequence"/>
</dbReference>
<evidence type="ECO:0000256" key="2">
    <source>
        <dbReference type="SAM" id="MobiDB-lite"/>
    </source>
</evidence>
<dbReference type="PANTHER" id="PTHR45964">
    <property type="entry name" value="WSCD FAMILY MEMBER CG9164"/>
    <property type="match status" value="1"/>
</dbReference>
<evidence type="ECO:0000313" key="4">
    <source>
        <dbReference type="Proteomes" id="UP000230750"/>
    </source>
</evidence>
<evidence type="ECO:0000313" key="3">
    <source>
        <dbReference type="EMBL" id="PIK55992.1"/>
    </source>
</evidence>
<keyword evidence="4" id="KW-1185">Reference proteome</keyword>
<reference evidence="3 4" key="1">
    <citation type="journal article" date="2017" name="PLoS Biol.">
        <title>The sea cucumber genome provides insights into morphological evolution and visceral regeneration.</title>
        <authorList>
            <person name="Zhang X."/>
            <person name="Sun L."/>
            <person name="Yuan J."/>
            <person name="Sun Y."/>
            <person name="Gao Y."/>
            <person name="Zhang L."/>
            <person name="Li S."/>
            <person name="Dai H."/>
            <person name="Hamel J.F."/>
            <person name="Liu C."/>
            <person name="Yu Y."/>
            <person name="Liu S."/>
            <person name="Lin W."/>
            <person name="Guo K."/>
            <person name="Jin S."/>
            <person name="Xu P."/>
            <person name="Storey K.B."/>
            <person name="Huan P."/>
            <person name="Zhang T."/>
            <person name="Zhou Y."/>
            <person name="Zhang J."/>
            <person name="Lin C."/>
            <person name="Li X."/>
            <person name="Xing L."/>
            <person name="Huo D."/>
            <person name="Sun M."/>
            <person name="Wang L."/>
            <person name="Mercier A."/>
            <person name="Li F."/>
            <person name="Yang H."/>
            <person name="Xiang J."/>
        </authorList>
    </citation>
    <scope>NUCLEOTIDE SEQUENCE [LARGE SCALE GENOMIC DNA]</scope>
    <source>
        <strain evidence="3">Shaxun</strain>
        <tissue evidence="3">Muscle</tissue>
    </source>
</reference>
<comment type="similarity">
    <text evidence="1">Belongs to the WSCD family.</text>
</comment>
<dbReference type="EMBL" id="MRZV01000192">
    <property type="protein sequence ID" value="PIK55992.1"/>
    <property type="molecule type" value="Genomic_DNA"/>
</dbReference>
<proteinExistence type="inferred from homology"/>
<feature type="region of interest" description="Disordered" evidence="2">
    <location>
        <begin position="43"/>
        <end position="66"/>
    </location>
</feature>
<dbReference type="AlphaFoldDB" id="A0A2G8L6V7"/>
<protein>
    <submittedName>
        <fullName evidence="3">Putative WSC domain-containing protein 2</fullName>
    </submittedName>
</protein>
<dbReference type="SUPFAM" id="SSF52540">
    <property type="entry name" value="P-loop containing nucleoside triphosphate hydrolases"/>
    <property type="match status" value="1"/>
</dbReference>
<name>A0A2G8L6V7_STIJA</name>
<organism evidence="3 4">
    <name type="scientific">Stichopus japonicus</name>
    <name type="common">Sea cucumber</name>
    <dbReference type="NCBI Taxonomy" id="307972"/>
    <lineage>
        <taxon>Eukaryota</taxon>
        <taxon>Metazoa</taxon>
        <taxon>Echinodermata</taxon>
        <taxon>Eleutherozoa</taxon>
        <taxon>Echinozoa</taxon>
        <taxon>Holothuroidea</taxon>
        <taxon>Aspidochirotacea</taxon>
        <taxon>Aspidochirotida</taxon>
        <taxon>Stichopodidae</taxon>
        <taxon>Apostichopus</taxon>
    </lineage>
</organism>
<evidence type="ECO:0000256" key="1">
    <source>
        <dbReference type="ARBA" id="ARBA00010236"/>
    </source>
</evidence>
<sequence length="234" mass="26495">MRFSIDNPAMKSTSLILLSACTVSLLIGSAVLYNVSQHETQHLVPKHKVDRKVPPTKSNSQTGNRRVPMSKEWNLKYPSVNVTNFPQIDDLSEEECQSMIDDVVVAPAYSMPLTALASFPRSGNSWTRSLIQVATRYSTGSIYWFREKKEERVQKWFKAGTEDFNLRKGVCVKSHLFAADHISMFKGGAILLIRNPHYSVVSEYFRFFAGVKNFTQSELKTSMEKSNGKSRAFV</sequence>
<dbReference type="STRING" id="307972.A0A2G8L6V7"/>
<dbReference type="OrthoDB" id="5985073at2759"/>
<dbReference type="InterPro" id="IPR027417">
    <property type="entry name" value="P-loop_NTPase"/>
</dbReference>
<dbReference type="Gene3D" id="3.40.50.300">
    <property type="entry name" value="P-loop containing nucleotide triphosphate hydrolases"/>
    <property type="match status" value="1"/>
</dbReference>